<comment type="caution">
    <text evidence="6">The sequence shown here is derived from an EMBL/GenBank/DDBJ whole genome shotgun (WGS) entry which is preliminary data.</text>
</comment>
<accession>A0AAD7QGT9</accession>
<dbReference type="InterPro" id="IPR023753">
    <property type="entry name" value="FAD/NAD-binding_dom"/>
</dbReference>
<evidence type="ECO:0000259" key="5">
    <source>
        <dbReference type="Pfam" id="PF07992"/>
    </source>
</evidence>
<feature type="domain" description="FAD/NAD(P)-binding" evidence="5">
    <location>
        <begin position="156"/>
        <end position="254"/>
    </location>
</feature>
<keyword evidence="2" id="KW-0285">Flavoprotein</keyword>
<dbReference type="GO" id="GO:0005737">
    <property type="term" value="C:cytoplasm"/>
    <property type="evidence" value="ECO:0007669"/>
    <property type="project" value="TreeGrafter"/>
</dbReference>
<evidence type="ECO:0000256" key="2">
    <source>
        <dbReference type="ARBA" id="ARBA00022630"/>
    </source>
</evidence>
<dbReference type="InterPro" id="IPR036188">
    <property type="entry name" value="FAD/NAD-bd_sf"/>
</dbReference>
<sequence length="348" mass="38380">MEKQEQAGDRRRVVVIGGGVAGSFLAKSIQFLANVTLIDSKEYFEIPWANLRATVEPSFAERSVINHTDYLTNARIVTSSAVNITETEVLTADGQLIAYDYLVIATGHADAFPKSRTERLNQYKAENQKINSAQSILIVGGVDPDCWNLSAQKQQEKAVKWLTSKKVELKLEQRVNLSSISDVEKMYQTSNGETINADCYFVCTGKALGSTWIKETILKDDLDNHGRVKVDEYLKVKGRQNIFAIGDITDIPELKQGYLAKEQAQVAAKNLKLLMGGGKESKMATYKPHSAMAIVSLGRKDAVAQFPFMTISGRVPGLLKSGDLFVGKTRKDMGLASLCCPRLSSEYN</sequence>
<evidence type="ECO:0000256" key="4">
    <source>
        <dbReference type="ARBA" id="ARBA00023002"/>
    </source>
</evidence>
<dbReference type="Gene3D" id="3.50.50.100">
    <property type="match status" value="2"/>
</dbReference>
<dbReference type="GO" id="GO:0004174">
    <property type="term" value="F:electron-transferring-flavoprotein dehydrogenase activity"/>
    <property type="evidence" value="ECO:0007669"/>
    <property type="project" value="TreeGrafter"/>
</dbReference>
<dbReference type="AlphaFoldDB" id="A0AAD7QGT9"/>
<gene>
    <name evidence="6" type="ORF">O6P43_000515</name>
</gene>
<proteinExistence type="inferred from homology"/>
<evidence type="ECO:0000313" key="7">
    <source>
        <dbReference type="Proteomes" id="UP001163823"/>
    </source>
</evidence>
<keyword evidence="4" id="KW-0560">Oxidoreductase</keyword>
<dbReference type="GO" id="GO:0050660">
    <property type="term" value="F:flavin adenine dinucleotide binding"/>
    <property type="evidence" value="ECO:0007669"/>
    <property type="project" value="TreeGrafter"/>
</dbReference>
<evidence type="ECO:0000256" key="1">
    <source>
        <dbReference type="ARBA" id="ARBA00006442"/>
    </source>
</evidence>
<dbReference type="Proteomes" id="UP001163823">
    <property type="component" value="Chromosome 1"/>
</dbReference>
<dbReference type="PANTHER" id="PTHR43735">
    <property type="entry name" value="APOPTOSIS-INDUCING FACTOR 1"/>
    <property type="match status" value="1"/>
</dbReference>
<keyword evidence="3" id="KW-0274">FAD</keyword>
<dbReference type="Pfam" id="PF07992">
    <property type="entry name" value="Pyr_redox_2"/>
    <property type="match status" value="2"/>
</dbReference>
<dbReference type="EMBL" id="JARAOO010000001">
    <property type="protein sequence ID" value="KAJ7981227.1"/>
    <property type="molecule type" value="Genomic_DNA"/>
</dbReference>
<protein>
    <submittedName>
        <fullName evidence="6">Apoptosis-inducing factor</fullName>
    </submittedName>
</protein>
<dbReference type="SUPFAM" id="SSF51905">
    <property type="entry name" value="FAD/NAD(P)-binding domain"/>
    <property type="match status" value="1"/>
</dbReference>
<dbReference type="KEGG" id="qsa:O6P43_000515"/>
<comment type="similarity">
    <text evidence="1">Belongs to the FAD-dependent oxidoreductase family.</text>
</comment>
<name>A0AAD7QGT9_QUISA</name>
<evidence type="ECO:0000256" key="3">
    <source>
        <dbReference type="ARBA" id="ARBA00022827"/>
    </source>
</evidence>
<organism evidence="6 7">
    <name type="scientific">Quillaja saponaria</name>
    <name type="common">Soap bark tree</name>
    <dbReference type="NCBI Taxonomy" id="32244"/>
    <lineage>
        <taxon>Eukaryota</taxon>
        <taxon>Viridiplantae</taxon>
        <taxon>Streptophyta</taxon>
        <taxon>Embryophyta</taxon>
        <taxon>Tracheophyta</taxon>
        <taxon>Spermatophyta</taxon>
        <taxon>Magnoliopsida</taxon>
        <taxon>eudicotyledons</taxon>
        <taxon>Gunneridae</taxon>
        <taxon>Pentapetalae</taxon>
        <taxon>rosids</taxon>
        <taxon>fabids</taxon>
        <taxon>Fabales</taxon>
        <taxon>Quillajaceae</taxon>
        <taxon>Quillaja</taxon>
    </lineage>
</organism>
<dbReference type="PANTHER" id="PTHR43735:SF3">
    <property type="entry name" value="FERROPTOSIS SUPPRESSOR PROTEIN 1"/>
    <property type="match status" value="1"/>
</dbReference>
<reference evidence="6 7" key="1">
    <citation type="journal article" date="2023" name="Science">
        <title>Elucidation of the pathway for biosynthesis of saponin adjuvants from the soapbark tree.</title>
        <authorList>
            <person name="Reed J."/>
            <person name="Orme A."/>
            <person name="El-Demerdash A."/>
            <person name="Owen C."/>
            <person name="Martin L.B.B."/>
            <person name="Misra R.C."/>
            <person name="Kikuchi S."/>
            <person name="Rejzek M."/>
            <person name="Martin A.C."/>
            <person name="Harkess A."/>
            <person name="Leebens-Mack J."/>
            <person name="Louveau T."/>
            <person name="Stephenson M.J."/>
            <person name="Osbourn A."/>
        </authorList>
    </citation>
    <scope>NUCLEOTIDE SEQUENCE [LARGE SCALE GENOMIC DNA]</scope>
    <source>
        <strain evidence="6">S10</strain>
    </source>
</reference>
<keyword evidence="7" id="KW-1185">Reference proteome</keyword>
<feature type="domain" description="FAD/NAD(P)-binding" evidence="5">
    <location>
        <begin position="12"/>
        <end position="141"/>
    </location>
</feature>
<evidence type="ECO:0000313" key="6">
    <source>
        <dbReference type="EMBL" id="KAJ7981227.1"/>
    </source>
</evidence>